<protein>
    <submittedName>
        <fullName evidence="2">Putative cytochrome c oxidase-associated protein CcoH</fullName>
    </submittedName>
</protein>
<name>A0A7H9CKS5_9BACT</name>
<reference evidence="2 3" key="1">
    <citation type="submission" date="2020-02" db="EMBL/GenBank/DDBJ databases">
        <title>Complete genome sequence of the novel Campylobacter species Candidatus Campylobacter infans.</title>
        <authorList>
            <person name="Duim B."/>
            <person name="Zomer A."/>
            <person name="van der Graaf L."/>
            <person name="Wagenaar J."/>
        </authorList>
    </citation>
    <scope>NUCLEOTIDE SEQUENCE [LARGE SCALE GENOMIC DNA]</scope>
    <source>
        <strain evidence="2 3">19S00001</strain>
    </source>
</reference>
<evidence type="ECO:0000256" key="1">
    <source>
        <dbReference type="SAM" id="Phobius"/>
    </source>
</evidence>
<dbReference type="PROSITE" id="PS51257">
    <property type="entry name" value="PROKAR_LIPOPROTEIN"/>
    <property type="match status" value="1"/>
</dbReference>
<dbReference type="KEGG" id="cinf:CINF_1422"/>
<dbReference type="AlphaFoldDB" id="A0A7H9CKS5"/>
<keyword evidence="3" id="KW-1185">Reference proteome</keyword>
<dbReference type="EMBL" id="CP049075">
    <property type="protein sequence ID" value="QLI05905.1"/>
    <property type="molecule type" value="Genomic_DNA"/>
</dbReference>
<dbReference type="Proteomes" id="UP000509414">
    <property type="component" value="Chromosome"/>
</dbReference>
<evidence type="ECO:0000313" key="3">
    <source>
        <dbReference type="Proteomes" id="UP000509414"/>
    </source>
</evidence>
<dbReference type="RefSeq" id="WP_179975034.1">
    <property type="nucleotide sequence ID" value="NZ_CP049075.1"/>
</dbReference>
<organism evidence="2 3">
    <name type="scientific">Candidatus Campylobacter infans</name>
    <dbReference type="NCBI Taxonomy" id="2561898"/>
    <lineage>
        <taxon>Bacteria</taxon>
        <taxon>Pseudomonadati</taxon>
        <taxon>Campylobacterota</taxon>
        <taxon>Epsilonproteobacteria</taxon>
        <taxon>Campylobacterales</taxon>
        <taxon>Campylobacteraceae</taxon>
        <taxon>Campylobacter</taxon>
    </lineage>
</organism>
<gene>
    <name evidence="2" type="ORF">CINF_1422</name>
</gene>
<keyword evidence="1" id="KW-1133">Transmembrane helix</keyword>
<keyword evidence="1" id="KW-0472">Membrane</keyword>
<sequence length="179" mass="20475">MKKKKTFWPYGILLSIIACVIACGYTVYVCLDYPVYVDNSSFDTYQNVDNYKNEFDAAQDCFNEKFSFDSNATLLSQGIKSDETILQSKKHKRIVQIAKSSDDISLSFDTNASKDISADVFLTRPETSQFDTPLTATLDDNKLQIANFNVPKLGRWQVKIKLSQNKNCFGIYNYEFFVK</sequence>
<keyword evidence="1" id="KW-0812">Transmembrane</keyword>
<accession>A0A7H9CKS5</accession>
<proteinExistence type="predicted"/>
<feature type="transmembrane region" description="Helical" evidence="1">
    <location>
        <begin position="7"/>
        <end position="28"/>
    </location>
</feature>
<evidence type="ECO:0000313" key="2">
    <source>
        <dbReference type="EMBL" id="QLI05905.1"/>
    </source>
</evidence>